<dbReference type="InParanoid" id="L8FN50"/>
<organism evidence="1 2">
    <name type="scientific">Pseudogymnoascus destructans (strain ATCC MYA-4855 / 20631-21)</name>
    <name type="common">Bat white-nose syndrome fungus</name>
    <name type="synonym">Geomyces destructans</name>
    <dbReference type="NCBI Taxonomy" id="658429"/>
    <lineage>
        <taxon>Eukaryota</taxon>
        <taxon>Fungi</taxon>
        <taxon>Dikarya</taxon>
        <taxon>Ascomycota</taxon>
        <taxon>Pezizomycotina</taxon>
        <taxon>Leotiomycetes</taxon>
        <taxon>Thelebolales</taxon>
        <taxon>Thelebolaceae</taxon>
        <taxon>Pseudogymnoascus</taxon>
    </lineage>
</organism>
<evidence type="ECO:0000313" key="2">
    <source>
        <dbReference type="Proteomes" id="UP000011064"/>
    </source>
</evidence>
<accession>L8FN50</accession>
<protein>
    <submittedName>
        <fullName evidence="1">Uncharacterized protein</fullName>
    </submittedName>
</protein>
<gene>
    <name evidence="1" type="ORF">GMDG_08774</name>
</gene>
<dbReference type="AlphaFoldDB" id="L8FN50"/>
<keyword evidence="2" id="KW-1185">Reference proteome</keyword>
<dbReference type="STRING" id="658429.L8FN50"/>
<dbReference type="Proteomes" id="UP000011064">
    <property type="component" value="Unassembled WGS sequence"/>
</dbReference>
<feature type="non-terminal residue" evidence="1">
    <location>
        <position position="1"/>
    </location>
</feature>
<proteinExistence type="predicted"/>
<evidence type="ECO:0000313" key="1">
    <source>
        <dbReference type="EMBL" id="ELR01908.1"/>
    </source>
</evidence>
<dbReference type="EMBL" id="GL574187">
    <property type="protein sequence ID" value="ELR01908.1"/>
    <property type="molecule type" value="Genomic_DNA"/>
</dbReference>
<dbReference type="VEuPathDB" id="FungiDB:GMDG_08774"/>
<reference evidence="2" key="1">
    <citation type="submission" date="2010-09" db="EMBL/GenBank/DDBJ databases">
        <title>The genome sequence of Geomyces destructans 20631-21.</title>
        <authorList>
            <consortium name="The Broad Institute Genome Sequencing Platform"/>
            <person name="Cuomo C.A."/>
            <person name="Blehert D.S."/>
            <person name="Lorch J.M."/>
            <person name="Young S.K."/>
            <person name="Zeng Q."/>
            <person name="Gargeya S."/>
            <person name="Fitzgerald M."/>
            <person name="Haas B."/>
            <person name="Abouelleil A."/>
            <person name="Alvarado L."/>
            <person name="Arachchi H.M."/>
            <person name="Berlin A."/>
            <person name="Brown A."/>
            <person name="Chapman S.B."/>
            <person name="Chen Z."/>
            <person name="Dunbar C."/>
            <person name="Freedman E."/>
            <person name="Gearin G."/>
            <person name="Gellesch M."/>
            <person name="Goldberg J."/>
            <person name="Griggs A."/>
            <person name="Gujja S."/>
            <person name="Heiman D."/>
            <person name="Howarth C."/>
            <person name="Larson L."/>
            <person name="Lui A."/>
            <person name="MacDonald P.J.P."/>
            <person name="Montmayeur A."/>
            <person name="Murphy C."/>
            <person name="Neiman D."/>
            <person name="Pearson M."/>
            <person name="Priest M."/>
            <person name="Roberts A."/>
            <person name="Saif S."/>
            <person name="Shea T."/>
            <person name="Shenoy N."/>
            <person name="Sisk P."/>
            <person name="Stolte C."/>
            <person name="Sykes S."/>
            <person name="Wortman J."/>
            <person name="Nusbaum C."/>
            <person name="Birren B."/>
        </authorList>
    </citation>
    <scope>NUCLEOTIDE SEQUENCE [LARGE SCALE GENOMIC DNA]</scope>
    <source>
        <strain evidence="2">ATCC MYA-4855 / 20631-21</strain>
    </source>
</reference>
<dbReference type="HOGENOM" id="CLU_206101_0_0_1"/>
<name>L8FN50_PSED2</name>
<sequence length="55" mass="5905">ATTSIYALYTELSAMAESPLSIDVLVVGSVKMRDRAELRPARPASLEPFLVAALI</sequence>